<protein>
    <submittedName>
        <fullName evidence="1">Uncharacterized protein</fullName>
    </submittedName>
</protein>
<organism evidence="1 2">
    <name type="scientific">Quercus suber</name>
    <name type="common">Cork oak</name>
    <dbReference type="NCBI Taxonomy" id="58331"/>
    <lineage>
        <taxon>Eukaryota</taxon>
        <taxon>Viridiplantae</taxon>
        <taxon>Streptophyta</taxon>
        <taxon>Embryophyta</taxon>
        <taxon>Tracheophyta</taxon>
        <taxon>Spermatophyta</taxon>
        <taxon>Magnoliopsida</taxon>
        <taxon>eudicotyledons</taxon>
        <taxon>Gunneridae</taxon>
        <taxon>Pentapetalae</taxon>
        <taxon>rosids</taxon>
        <taxon>fabids</taxon>
        <taxon>Fagales</taxon>
        <taxon>Fagaceae</taxon>
        <taxon>Quercus</taxon>
    </lineage>
</organism>
<evidence type="ECO:0000313" key="1">
    <source>
        <dbReference type="EMBL" id="KAK7830258.1"/>
    </source>
</evidence>
<name>A0AAW0JV27_QUESU</name>
<dbReference type="EMBL" id="PKMF04000464">
    <property type="protein sequence ID" value="KAK7830258.1"/>
    <property type="molecule type" value="Genomic_DNA"/>
</dbReference>
<dbReference type="Proteomes" id="UP000237347">
    <property type="component" value="Unassembled WGS sequence"/>
</dbReference>
<comment type="caution">
    <text evidence="1">The sequence shown here is derived from an EMBL/GenBank/DDBJ whole genome shotgun (WGS) entry which is preliminary data.</text>
</comment>
<proteinExistence type="predicted"/>
<evidence type="ECO:0000313" key="2">
    <source>
        <dbReference type="Proteomes" id="UP000237347"/>
    </source>
</evidence>
<accession>A0AAW0JV27</accession>
<dbReference type="AlphaFoldDB" id="A0AAW0JV27"/>
<sequence length="103" mass="11222">MPLHTLVSSRTTVSEAVVPVVAPIDIPVDTAQVIEPIDIGIPNEEAPLICHDGSNDDKHRKAAQQWENTITDSATKHEAFCSDPLTSLTIKGTWQRHDANSNL</sequence>
<keyword evidence="2" id="KW-1185">Reference proteome</keyword>
<reference evidence="1 2" key="1">
    <citation type="journal article" date="2018" name="Sci. Data">
        <title>The draft genome sequence of cork oak.</title>
        <authorList>
            <person name="Ramos A.M."/>
            <person name="Usie A."/>
            <person name="Barbosa P."/>
            <person name="Barros P.M."/>
            <person name="Capote T."/>
            <person name="Chaves I."/>
            <person name="Simoes F."/>
            <person name="Abreu I."/>
            <person name="Carrasquinho I."/>
            <person name="Faro C."/>
            <person name="Guimaraes J.B."/>
            <person name="Mendonca D."/>
            <person name="Nobrega F."/>
            <person name="Rodrigues L."/>
            <person name="Saibo N.J.M."/>
            <person name="Varela M.C."/>
            <person name="Egas C."/>
            <person name="Matos J."/>
            <person name="Miguel C.M."/>
            <person name="Oliveira M.M."/>
            <person name="Ricardo C.P."/>
            <person name="Goncalves S."/>
        </authorList>
    </citation>
    <scope>NUCLEOTIDE SEQUENCE [LARGE SCALE GENOMIC DNA]</scope>
    <source>
        <strain evidence="2">cv. HL8</strain>
    </source>
</reference>
<gene>
    <name evidence="1" type="ORF">CFP56_028338</name>
</gene>